<gene>
    <name evidence="1" type="ORF">MJO28_002587</name>
</gene>
<reference evidence="2" key="2">
    <citation type="journal article" date="2018" name="Mol. Plant Microbe Interact.">
        <title>Genome sequence resources for the wheat stripe rust pathogen (Puccinia striiformis f. sp. tritici) and the barley stripe rust pathogen (Puccinia striiformis f. sp. hordei).</title>
        <authorList>
            <person name="Xia C."/>
            <person name="Wang M."/>
            <person name="Yin C."/>
            <person name="Cornejo O.E."/>
            <person name="Hulbert S.H."/>
            <person name="Chen X."/>
        </authorList>
    </citation>
    <scope>NUCLEOTIDE SEQUENCE [LARGE SCALE GENOMIC DNA]</scope>
    <source>
        <strain evidence="2">93-210</strain>
    </source>
</reference>
<organism evidence="1 2">
    <name type="scientific">Puccinia striiformis f. sp. tritici</name>
    <dbReference type="NCBI Taxonomy" id="168172"/>
    <lineage>
        <taxon>Eukaryota</taxon>
        <taxon>Fungi</taxon>
        <taxon>Dikarya</taxon>
        <taxon>Basidiomycota</taxon>
        <taxon>Pucciniomycotina</taxon>
        <taxon>Pucciniomycetes</taxon>
        <taxon>Pucciniales</taxon>
        <taxon>Pucciniaceae</taxon>
        <taxon>Puccinia</taxon>
    </lineage>
</organism>
<accession>A0ACC0EQ43</accession>
<evidence type="ECO:0000313" key="1">
    <source>
        <dbReference type="EMBL" id="KAI7958796.1"/>
    </source>
</evidence>
<proteinExistence type="predicted"/>
<reference evidence="1 2" key="3">
    <citation type="journal article" date="2022" name="Microbiol. Spectr.">
        <title>Folding features and dynamics of 3D genome architecture in plant fungal pathogens.</title>
        <authorList>
            <person name="Xia C."/>
        </authorList>
    </citation>
    <scope>NUCLEOTIDE SEQUENCE [LARGE SCALE GENOMIC DNA]</scope>
    <source>
        <strain evidence="1 2">93-210</strain>
    </source>
</reference>
<sequence length="131" mass="14676">MKTNHRRDPLVTFSRPVPRTSRNPIRITRKAFGASNIARCDSTLQLITILVESGKTFLAPIPRRVSTEVNAQFSLDKKASKRNTFTRSNLASPYLDQDRSFLGGYPGCSRARKGLQHRDSTLLFVLAQTVA</sequence>
<dbReference type="Proteomes" id="UP001060170">
    <property type="component" value="Chromosome 3"/>
</dbReference>
<dbReference type="EMBL" id="CM045867">
    <property type="protein sequence ID" value="KAI7958796.1"/>
    <property type="molecule type" value="Genomic_DNA"/>
</dbReference>
<protein>
    <submittedName>
        <fullName evidence="1">Uncharacterized protein</fullName>
    </submittedName>
</protein>
<reference evidence="2" key="1">
    <citation type="journal article" date="2018" name="BMC Genomics">
        <title>Genomic insights into host adaptation between the wheat stripe rust pathogen (Puccinia striiformis f. sp. tritici) and the barley stripe rust pathogen (Puccinia striiformis f. sp. hordei).</title>
        <authorList>
            <person name="Xia C."/>
            <person name="Wang M."/>
            <person name="Yin C."/>
            <person name="Cornejo O.E."/>
            <person name="Hulbert S.H."/>
            <person name="Chen X."/>
        </authorList>
    </citation>
    <scope>NUCLEOTIDE SEQUENCE [LARGE SCALE GENOMIC DNA]</scope>
    <source>
        <strain evidence="2">93-210</strain>
    </source>
</reference>
<name>A0ACC0EQ43_9BASI</name>
<keyword evidence="2" id="KW-1185">Reference proteome</keyword>
<comment type="caution">
    <text evidence="1">The sequence shown here is derived from an EMBL/GenBank/DDBJ whole genome shotgun (WGS) entry which is preliminary data.</text>
</comment>
<evidence type="ECO:0000313" key="2">
    <source>
        <dbReference type="Proteomes" id="UP001060170"/>
    </source>
</evidence>